<accession>A0A6C0I8B1</accession>
<reference evidence="2" key="1">
    <citation type="journal article" date="2020" name="Nature">
        <title>Giant virus diversity and host interactions through global metagenomics.</title>
        <authorList>
            <person name="Schulz F."/>
            <person name="Roux S."/>
            <person name="Paez-Espino D."/>
            <person name="Jungbluth S."/>
            <person name="Walsh D.A."/>
            <person name="Denef V.J."/>
            <person name="McMahon K.D."/>
            <person name="Konstantinidis K.T."/>
            <person name="Eloe-Fadrosh E.A."/>
            <person name="Kyrpides N.C."/>
            <person name="Woyke T."/>
        </authorList>
    </citation>
    <scope>NUCLEOTIDE SEQUENCE</scope>
    <source>
        <strain evidence="2">GVMAG-M-3300023184-53</strain>
    </source>
</reference>
<dbReference type="SUPFAM" id="SSF51294">
    <property type="entry name" value="Hedgehog/intein (Hint) domain"/>
    <property type="match status" value="1"/>
</dbReference>
<dbReference type="EMBL" id="MN740136">
    <property type="protein sequence ID" value="QHT89174.1"/>
    <property type="molecule type" value="Genomic_DNA"/>
</dbReference>
<dbReference type="InterPro" id="IPR036844">
    <property type="entry name" value="Hint_dom_sf"/>
</dbReference>
<organism evidence="2">
    <name type="scientific">viral metagenome</name>
    <dbReference type="NCBI Taxonomy" id="1070528"/>
    <lineage>
        <taxon>unclassified sequences</taxon>
        <taxon>metagenomes</taxon>
        <taxon>organismal metagenomes</taxon>
    </lineage>
</organism>
<evidence type="ECO:0000259" key="1">
    <source>
        <dbReference type="Pfam" id="PF13403"/>
    </source>
</evidence>
<name>A0A6C0I8B1_9ZZZZ</name>
<proteinExistence type="predicted"/>
<dbReference type="InterPro" id="IPR005046">
    <property type="entry name" value="DUF285"/>
</dbReference>
<dbReference type="Pfam" id="PF03382">
    <property type="entry name" value="DUF285"/>
    <property type="match status" value="3"/>
</dbReference>
<protein>
    <recommendedName>
        <fullName evidence="1">Hedgehog/Intein (Hint) domain-containing protein</fullName>
    </recommendedName>
</protein>
<evidence type="ECO:0000313" key="2">
    <source>
        <dbReference type="EMBL" id="QHT89174.1"/>
    </source>
</evidence>
<feature type="domain" description="Hedgehog/Intein (Hint)" evidence="1">
    <location>
        <begin position="568"/>
        <end position="722"/>
    </location>
</feature>
<dbReference type="InterPro" id="IPR028992">
    <property type="entry name" value="Hedgehog/Intein_dom"/>
</dbReference>
<dbReference type="Pfam" id="PF13403">
    <property type="entry name" value="Hint_2"/>
    <property type="match status" value="1"/>
</dbReference>
<dbReference type="AlphaFoldDB" id="A0A6C0I8B1"/>
<sequence length="734" mass="83156">MFVCYFEITTENTRIHLPIRGNDIKVSWGNESVSNVSHIYSITGLYKVTIEGITSFGNGHNTWQGVENLISVSDFGNDITNLSGAFNGAINLESVPNKLPSTLTNLSFMFYEASKFNEKLMWNISSVTDLSYMFYGASSFNQNLSQWNFENVEKVDEMLCYSGLSTDNFNKLLKSLSNQNLHRNLYLGADKLSYDSRVDQHIKILKSNFNFNIKNAKKKILQLQFDIIKKNTFVRLPLHGPEFQVAVTWGDESDNLYDVVNEDKLYHTYKITGQFTVIIYEVSGSYVAFGKGQDSWEGVDRLVYVNFISNLITNLSGAFNGAINLKDININDLPTDVTDASYIFANTGDIINVNDWYSKIKITNSSGMYKNSKYNKPLASNLLSNVTDATEMFMGNQYFNQNISHLKLKDGIILNSFLESATAFNNGQSGNSLNWGNNRPSSLVRFLKNAESFSQIINIDTSSVTDMTEALYNAKLVNQDLGQWNIRNVTDMTGMLSFSGLSVNNYDSTLVGWSGQLDIPLKMTFKLQRGVSLGAEGLFYSKKGKVGRDILIDQFNWNIYGDTLIDVVCYSKGTRILCEHGYVPIEQLKVGMLVKTYKHGLREIELVGKGSFINDPSNWKRCMYLLPKSGEMTDDLVVTGGHGILEKMPQNHIVLTDQDWFFNNKKYSVIDGMYVSRAAFNYKFKKIESNDFFEYYHIALKSNSKWSRYGIWANGVLSESTFKHDIDDKMEPVL</sequence>